<evidence type="ECO:0000256" key="1">
    <source>
        <dbReference type="SAM" id="MobiDB-lite"/>
    </source>
</evidence>
<dbReference type="InParanoid" id="A0A6I8SBF2"/>
<accession>A0A6I8SBF2</accession>
<evidence type="ECO:0000313" key="2">
    <source>
        <dbReference type="Ensembl" id="ENSXETP00000092129"/>
    </source>
</evidence>
<reference evidence="2" key="1">
    <citation type="journal article" date="2010" name="Science">
        <title>The genome of the Western clawed frog Xenopus tropicalis.</title>
        <authorList>
            <person name="Hellsten U."/>
            <person name="Harland R.M."/>
            <person name="Gilchrist M.J."/>
            <person name="Hendrix D."/>
            <person name="Jurka J."/>
            <person name="Kapitonov V."/>
            <person name="Ovcharenko I."/>
            <person name="Putnam N.H."/>
            <person name="Shu S."/>
            <person name="Taher L."/>
            <person name="Blitz I.L."/>
            <person name="Blumberg B."/>
            <person name="Dichmann D.S."/>
            <person name="Dubchak I."/>
            <person name="Amaya E."/>
            <person name="Detter J.C."/>
            <person name="Fletcher R."/>
            <person name="Gerhard D.S."/>
            <person name="Goodstein D."/>
            <person name="Graves T."/>
            <person name="Grigoriev I.V."/>
            <person name="Grimwood J."/>
            <person name="Kawashima T."/>
            <person name="Lindquist E."/>
            <person name="Lucas S.M."/>
            <person name="Mead P.E."/>
            <person name="Mitros T."/>
            <person name="Ogino H."/>
            <person name="Ohta Y."/>
            <person name="Poliakov A.V."/>
            <person name="Pollet N."/>
            <person name="Robert J."/>
            <person name="Salamov A."/>
            <person name="Sater A.K."/>
            <person name="Schmutz J."/>
            <person name="Terry A."/>
            <person name="Vize P.D."/>
            <person name="Warren W.C."/>
            <person name="Wells D."/>
            <person name="Wills A."/>
            <person name="Wilson R.K."/>
            <person name="Zimmerman L.B."/>
            <person name="Zorn A.M."/>
            <person name="Grainger R."/>
            <person name="Grammer T."/>
            <person name="Khokha M.K."/>
            <person name="Richardson P.M."/>
            <person name="Rokhsar D.S."/>
        </authorList>
    </citation>
    <scope>NUCLEOTIDE SEQUENCE [LARGE SCALE GENOMIC DNA]</scope>
    <source>
        <strain evidence="2">Nigerian</strain>
    </source>
</reference>
<dbReference type="AlphaFoldDB" id="A0A6I8SBF2"/>
<dbReference type="Ensembl" id="ENSXETT00000083571">
    <property type="protein sequence ID" value="ENSXETP00000092129"/>
    <property type="gene ID" value="ENSXETG00000037885"/>
</dbReference>
<proteinExistence type="predicted"/>
<protein>
    <submittedName>
        <fullName evidence="2">Uncharacterized protein</fullName>
    </submittedName>
</protein>
<feature type="region of interest" description="Disordered" evidence="1">
    <location>
        <begin position="25"/>
        <end position="63"/>
    </location>
</feature>
<name>A0A6I8SBF2_XENTR</name>
<sequence length="82" mass="9322">MRSSMDSPFSRHFSISTRSFTPSTTIWTSSTSEKPRRSALEISNTPPTAAVSTPPEREKKIKVENFVPMKDPSDQYRGWMGR</sequence>
<feature type="compositionally biased region" description="Polar residues" evidence="1">
    <location>
        <begin position="41"/>
        <end position="51"/>
    </location>
</feature>
<dbReference type="GeneTree" id="ENSGT01030000234848"/>
<reference evidence="2" key="2">
    <citation type="submission" date="2020-05" db="UniProtKB">
        <authorList>
            <consortium name="Ensembl"/>
        </authorList>
    </citation>
    <scope>IDENTIFICATION</scope>
</reference>
<organism evidence="2">
    <name type="scientific">Xenopus tropicalis</name>
    <name type="common">Western clawed frog</name>
    <name type="synonym">Silurana tropicalis</name>
    <dbReference type="NCBI Taxonomy" id="8364"/>
    <lineage>
        <taxon>Eukaryota</taxon>
        <taxon>Metazoa</taxon>
        <taxon>Chordata</taxon>
        <taxon>Craniata</taxon>
        <taxon>Vertebrata</taxon>
        <taxon>Euteleostomi</taxon>
        <taxon>Amphibia</taxon>
        <taxon>Batrachia</taxon>
        <taxon>Anura</taxon>
        <taxon>Pipoidea</taxon>
        <taxon>Pipidae</taxon>
        <taxon>Xenopodinae</taxon>
        <taxon>Xenopus</taxon>
        <taxon>Silurana</taxon>
    </lineage>
</organism>